<dbReference type="GO" id="GO:0006508">
    <property type="term" value="P:proteolysis"/>
    <property type="evidence" value="ECO:0007669"/>
    <property type="project" value="InterPro"/>
</dbReference>
<evidence type="ECO:0000256" key="1">
    <source>
        <dbReference type="ARBA" id="ARBA00001003"/>
    </source>
</evidence>
<evidence type="ECO:0000313" key="16">
    <source>
        <dbReference type="Proteomes" id="UP000663860"/>
    </source>
</evidence>
<protein>
    <recommendedName>
        <fullName evidence="12">Pheromone-processing carboxypeptidase KEX1</fullName>
        <ecNumber evidence="10">3.4.16.6</ecNumber>
    </recommendedName>
    <alternativeName>
        <fullName evidence="13">Carboxypeptidase D</fullName>
    </alternativeName>
    <alternativeName>
        <fullName evidence="11">Pheromone-processing carboxypeptidase kex1</fullName>
    </alternativeName>
</protein>
<comment type="subcellular location">
    <subcellularLocation>
        <location evidence="2">Golgi apparatus</location>
        <location evidence="2">trans-Golgi network membrane</location>
        <topology evidence="2">Single-pass type I membrane protein</topology>
    </subcellularLocation>
</comment>
<evidence type="ECO:0000256" key="12">
    <source>
        <dbReference type="ARBA" id="ARBA00040628"/>
    </source>
</evidence>
<dbReference type="InterPro" id="IPR001563">
    <property type="entry name" value="Peptidase_S10"/>
</dbReference>
<organism evidence="15 16">
    <name type="scientific">Adineta steineri</name>
    <dbReference type="NCBI Taxonomy" id="433720"/>
    <lineage>
        <taxon>Eukaryota</taxon>
        <taxon>Metazoa</taxon>
        <taxon>Spiralia</taxon>
        <taxon>Gnathifera</taxon>
        <taxon>Rotifera</taxon>
        <taxon>Eurotatoria</taxon>
        <taxon>Bdelloidea</taxon>
        <taxon>Adinetida</taxon>
        <taxon>Adinetidae</taxon>
        <taxon>Adineta</taxon>
    </lineage>
</organism>
<accession>A0A815PZ17</accession>
<dbReference type="GO" id="GO:0006915">
    <property type="term" value="P:apoptotic process"/>
    <property type="evidence" value="ECO:0007669"/>
    <property type="project" value="UniProtKB-KW"/>
</dbReference>
<dbReference type="GO" id="GO:0005802">
    <property type="term" value="C:trans-Golgi network"/>
    <property type="evidence" value="ECO:0007669"/>
    <property type="project" value="TreeGrafter"/>
</dbReference>
<sequence>MAMSSNLGKSHPWFEICHSRPTSKYQVFIFPSAGTAGPYYRDWDKDFPEYEFSIIVYPGRATRFGDKVITDIKEYINQLNTGLLPFITKPCIFIGHSLGSVISFALAKHMIDTKTKNHLLKLLVEMGRGPPHLQDPDIPYEQMNDKQLIEHLKEIADPSAREIYNYPDYMQMILPMLRGDSKVGNELLENIPINLPIIVYGGEKEKNVDEEFLNRWKELTTKHDLFHVRMFPGNHNFQSECQTQLQIINGSWHFYANLLFIDQPIGTGFSYANRNHFIKELDVVAEHFLNFLDRYVEIFPEFHEEDIYLAGESFGGQYIPYIAKVIVEKRSLLKLHGLLIGAGWIDPISLYNSYLPYAIANNLVKNNSELYTNITRLVALCQDILSKQYSYKWKDFTESVHNAFQAFNSKPSIDLLPDLLGQIPILFYNGEYDLVCNHLAAENMLDNMTWNGESAGYIRYARNLTYILFFNAGHMVPYDQARRSQAMLYQFIQLNLSYPNNQIGTNRKSNYAISIVFTVIVSIIVFIGVIWLFILKQQQCVRITSVYCPNLFRSRQQSTTYSPFKIMNDEFVTFEDDVLA</sequence>
<dbReference type="SUPFAM" id="SSF53474">
    <property type="entry name" value="alpha/beta-Hydrolases"/>
    <property type="match status" value="2"/>
</dbReference>
<comment type="similarity">
    <text evidence="3">Belongs to the peptidase S10 family.</text>
</comment>
<evidence type="ECO:0000256" key="11">
    <source>
        <dbReference type="ARBA" id="ARBA00040403"/>
    </source>
</evidence>
<dbReference type="PANTHER" id="PTHR11802:SF190">
    <property type="entry name" value="PHEROMONE-PROCESSING CARBOXYPEPTIDASE KEX1"/>
    <property type="match status" value="1"/>
</dbReference>
<evidence type="ECO:0000256" key="2">
    <source>
        <dbReference type="ARBA" id="ARBA00004393"/>
    </source>
</evidence>
<evidence type="ECO:0000313" key="15">
    <source>
        <dbReference type="EMBL" id="CAF1455178.1"/>
    </source>
</evidence>
<dbReference type="EC" id="3.4.16.6" evidence="10"/>
<keyword evidence="6" id="KW-0732">Signal</keyword>
<evidence type="ECO:0000256" key="4">
    <source>
        <dbReference type="ARBA" id="ARBA00022692"/>
    </source>
</evidence>
<evidence type="ECO:0000256" key="5">
    <source>
        <dbReference type="ARBA" id="ARBA00022703"/>
    </source>
</evidence>
<proteinExistence type="inferred from homology"/>
<evidence type="ECO:0000256" key="7">
    <source>
        <dbReference type="ARBA" id="ARBA00022989"/>
    </source>
</evidence>
<keyword evidence="5" id="KW-0053">Apoptosis</keyword>
<evidence type="ECO:0000256" key="9">
    <source>
        <dbReference type="ARBA" id="ARBA00023136"/>
    </source>
</evidence>
<dbReference type="Proteomes" id="UP000663860">
    <property type="component" value="Unassembled WGS sequence"/>
</dbReference>
<evidence type="ECO:0000256" key="8">
    <source>
        <dbReference type="ARBA" id="ARBA00023034"/>
    </source>
</evidence>
<evidence type="ECO:0000256" key="6">
    <source>
        <dbReference type="ARBA" id="ARBA00022729"/>
    </source>
</evidence>
<gene>
    <name evidence="15" type="ORF">IZO911_LOCUS42599</name>
</gene>
<evidence type="ECO:0000256" key="14">
    <source>
        <dbReference type="SAM" id="Phobius"/>
    </source>
</evidence>
<keyword evidence="7 14" id="KW-1133">Transmembrane helix</keyword>
<name>A0A815PZ17_9BILA</name>
<evidence type="ECO:0000256" key="13">
    <source>
        <dbReference type="ARBA" id="ARBA00042717"/>
    </source>
</evidence>
<keyword evidence="4 14" id="KW-0812">Transmembrane</keyword>
<keyword evidence="9 14" id="KW-0472">Membrane</keyword>
<reference evidence="15" key="1">
    <citation type="submission" date="2021-02" db="EMBL/GenBank/DDBJ databases">
        <authorList>
            <person name="Nowell W R."/>
        </authorList>
    </citation>
    <scope>NUCLEOTIDE SEQUENCE</scope>
</reference>
<evidence type="ECO:0000256" key="3">
    <source>
        <dbReference type="ARBA" id="ARBA00009431"/>
    </source>
</evidence>
<comment type="catalytic activity">
    <reaction evidence="1">
        <text>Preferential release of a C-terminal arginine or lysine residue.</text>
        <dbReference type="EC" id="3.4.16.6"/>
    </reaction>
</comment>
<dbReference type="Pfam" id="PF00450">
    <property type="entry name" value="Peptidase_S10"/>
    <property type="match status" value="2"/>
</dbReference>
<dbReference type="AlphaFoldDB" id="A0A815PZ17"/>
<dbReference type="PANTHER" id="PTHR11802">
    <property type="entry name" value="SERINE PROTEASE FAMILY S10 SERINE CARBOXYPEPTIDASE"/>
    <property type="match status" value="1"/>
</dbReference>
<dbReference type="InterPro" id="IPR029058">
    <property type="entry name" value="AB_hydrolase_fold"/>
</dbReference>
<feature type="transmembrane region" description="Helical" evidence="14">
    <location>
        <begin position="511"/>
        <end position="535"/>
    </location>
</feature>
<dbReference type="EMBL" id="CAJNOE010001865">
    <property type="protein sequence ID" value="CAF1455178.1"/>
    <property type="molecule type" value="Genomic_DNA"/>
</dbReference>
<keyword evidence="8" id="KW-0333">Golgi apparatus</keyword>
<comment type="caution">
    <text evidence="15">The sequence shown here is derived from an EMBL/GenBank/DDBJ whole genome shotgun (WGS) entry which is preliminary data.</text>
</comment>
<dbReference type="Gene3D" id="3.40.50.1820">
    <property type="entry name" value="alpha/beta hydrolase"/>
    <property type="match status" value="3"/>
</dbReference>
<dbReference type="GO" id="GO:0004185">
    <property type="term" value="F:serine-type carboxypeptidase activity"/>
    <property type="evidence" value="ECO:0007669"/>
    <property type="project" value="UniProtKB-EC"/>
</dbReference>
<dbReference type="PRINTS" id="PR00724">
    <property type="entry name" value="CRBOXYPTASEC"/>
</dbReference>
<evidence type="ECO:0000256" key="10">
    <source>
        <dbReference type="ARBA" id="ARBA00038895"/>
    </source>
</evidence>